<protein>
    <submittedName>
        <fullName evidence="3">Alpha/beta fold hydrolase</fullName>
    </submittedName>
</protein>
<dbReference type="Pfam" id="PF00561">
    <property type="entry name" value="Abhydrolase_1"/>
    <property type="match status" value="1"/>
</dbReference>
<dbReference type="PANTHER" id="PTHR42977:SF3">
    <property type="entry name" value="AB HYDROLASE-1 DOMAIN-CONTAINING PROTEIN"/>
    <property type="match status" value="1"/>
</dbReference>
<dbReference type="InterPro" id="IPR029058">
    <property type="entry name" value="AB_hydrolase_fold"/>
</dbReference>
<dbReference type="EMBL" id="CP036501">
    <property type="protein sequence ID" value="UZP74921.1"/>
    <property type="molecule type" value="Genomic_DNA"/>
</dbReference>
<dbReference type="GO" id="GO:0016787">
    <property type="term" value="F:hydrolase activity"/>
    <property type="evidence" value="ECO:0007669"/>
    <property type="project" value="UniProtKB-KW"/>
</dbReference>
<dbReference type="PANTHER" id="PTHR42977">
    <property type="entry name" value="HYDROLASE-RELATED"/>
    <property type="match status" value="1"/>
</dbReference>
<dbReference type="PRINTS" id="PR00412">
    <property type="entry name" value="EPOXHYDRLASE"/>
</dbReference>
<evidence type="ECO:0000313" key="3">
    <source>
        <dbReference type="EMBL" id="UZP74921.1"/>
    </source>
</evidence>
<dbReference type="InterPro" id="IPR051340">
    <property type="entry name" value="Haloalkane_dehalogenase"/>
</dbReference>
<dbReference type="Proteomes" id="UP001317963">
    <property type="component" value="Chromosome"/>
</dbReference>
<evidence type="ECO:0000256" key="1">
    <source>
        <dbReference type="ARBA" id="ARBA00022801"/>
    </source>
</evidence>
<keyword evidence="4" id="KW-1185">Reference proteome</keyword>
<dbReference type="SUPFAM" id="SSF53474">
    <property type="entry name" value="alpha/beta-Hydrolases"/>
    <property type="match status" value="1"/>
</dbReference>
<sequence length="308" mass="34237">MIDANETFDGTWPFRPRFTSASGFKQHYVDEGPRGAETILCLHGEPTWGYLYRKMIGPLSENYRVVVPDHMGFGKSETPQDRVYTLQTHVENLERFVEDLDLQDLTIVCQDWGGPIAGAFTARNPSRVSRLFMANTVLGYGGGKAAAGRTPWFEWIAKHEEAGTLNGILGELGSTILSVMKIIGFQNSAAVDDTWIRAYSAPFPDRESCIGGINFPLDVHYGRFLPFVFETMETGDIDALKAKPAILISGDKDYGIAQDHAISDFKGLFPDRRVIKVEGVGHFCQEDIPQQLVNFIQEFIADHPQGAS</sequence>
<name>A0ABY6Q8C3_9GAMM</name>
<dbReference type="RefSeq" id="WP_279241384.1">
    <property type="nucleotide sequence ID" value="NZ_CP036501.1"/>
</dbReference>
<keyword evidence="1 3" id="KW-0378">Hydrolase</keyword>
<dbReference type="PRINTS" id="PR00111">
    <property type="entry name" value="ABHYDROLASE"/>
</dbReference>
<dbReference type="Gene3D" id="3.40.50.1820">
    <property type="entry name" value="alpha/beta hydrolase"/>
    <property type="match status" value="1"/>
</dbReference>
<evidence type="ECO:0000313" key="4">
    <source>
        <dbReference type="Proteomes" id="UP001317963"/>
    </source>
</evidence>
<organism evidence="3 4">
    <name type="scientific">Candidatus Paraluminiphilus aquimaris</name>
    <dbReference type="NCBI Taxonomy" id="2518994"/>
    <lineage>
        <taxon>Bacteria</taxon>
        <taxon>Pseudomonadati</taxon>
        <taxon>Pseudomonadota</taxon>
        <taxon>Gammaproteobacteria</taxon>
        <taxon>Cellvibrionales</taxon>
        <taxon>Halieaceae</taxon>
        <taxon>Candidatus Paraluminiphilus</taxon>
    </lineage>
</organism>
<dbReference type="InterPro" id="IPR000639">
    <property type="entry name" value="Epox_hydrolase-like"/>
</dbReference>
<evidence type="ECO:0000259" key="2">
    <source>
        <dbReference type="Pfam" id="PF00561"/>
    </source>
</evidence>
<accession>A0ABY6Q8C3</accession>
<dbReference type="InterPro" id="IPR000073">
    <property type="entry name" value="AB_hydrolase_1"/>
</dbReference>
<feature type="domain" description="AB hydrolase-1" evidence="2">
    <location>
        <begin position="38"/>
        <end position="287"/>
    </location>
</feature>
<gene>
    <name evidence="3" type="ORF">E0F26_09315</name>
</gene>
<reference evidence="3 4" key="1">
    <citation type="submission" date="2019-02" db="EMBL/GenBank/DDBJ databases">
        <title>Halieaceae_genomes.</title>
        <authorList>
            <person name="Li S.-H."/>
        </authorList>
    </citation>
    <scope>NUCLEOTIDE SEQUENCE [LARGE SCALE GENOMIC DNA]</scope>
    <source>
        <strain evidence="3 4">JH123</strain>
    </source>
</reference>
<proteinExistence type="predicted"/>